<dbReference type="Pfam" id="PF03061">
    <property type="entry name" value="4HBT"/>
    <property type="match status" value="1"/>
</dbReference>
<keyword evidence="4" id="KW-1185">Reference proteome</keyword>
<feature type="domain" description="Thioesterase" evidence="2">
    <location>
        <begin position="46"/>
        <end position="118"/>
    </location>
</feature>
<dbReference type="PANTHER" id="PTHR42856">
    <property type="entry name" value="ACYL-COENZYME A THIOESTERASE PAAI"/>
    <property type="match status" value="1"/>
</dbReference>
<dbReference type="OrthoDB" id="32575at2"/>
<dbReference type="SUPFAM" id="SSF54637">
    <property type="entry name" value="Thioesterase/thiol ester dehydrase-isomerase"/>
    <property type="match status" value="1"/>
</dbReference>
<organism evidence="3 4">
    <name type="scientific">Thiorhodovibrio frisius</name>
    <dbReference type="NCBI Taxonomy" id="631362"/>
    <lineage>
        <taxon>Bacteria</taxon>
        <taxon>Pseudomonadati</taxon>
        <taxon>Pseudomonadota</taxon>
        <taxon>Gammaproteobacteria</taxon>
        <taxon>Chromatiales</taxon>
        <taxon>Chromatiaceae</taxon>
        <taxon>Thiorhodovibrio</taxon>
    </lineage>
</organism>
<dbReference type="STRING" id="631362.Thi970DRAFT_00747"/>
<dbReference type="GO" id="GO:0016289">
    <property type="term" value="F:acyl-CoA hydrolase activity"/>
    <property type="evidence" value="ECO:0007669"/>
    <property type="project" value="TreeGrafter"/>
</dbReference>
<evidence type="ECO:0000256" key="1">
    <source>
        <dbReference type="ARBA" id="ARBA00022801"/>
    </source>
</evidence>
<sequence>MDESLVRKYFSGDRFAEYLGIELLEVRPGRARAKLAIDERHLNGVGIVHGGAIFALADLAFAVASNSHGQIALGINVSIAYHKGVSSGTLYADAEEIAFNPKLATYQIRISNEQDETLASFQGTVYRKRETLDQIVHAADAAN</sequence>
<dbReference type="NCBIfam" id="TIGR00369">
    <property type="entry name" value="unchar_dom_1"/>
    <property type="match status" value="1"/>
</dbReference>
<protein>
    <recommendedName>
        <fullName evidence="2">Thioesterase domain-containing protein</fullName>
    </recommendedName>
</protein>
<dbReference type="EMBL" id="JH603168">
    <property type="protein sequence ID" value="EIC23095.1"/>
    <property type="molecule type" value="Genomic_DNA"/>
</dbReference>
<dbReference type="InterPro" id="IPR029069">
    <property type="entry name" value="HotDog_dom_sf"/>
</dbReference>
<accession>H8YXB9</accession>
<dbReference type="PANTHER" id="PTHR42856:SF1">
    <property type="entry name" value="ACYL-COENZYME A THIOESTERASE PAAI"/>
    <property type="match status" value="1"/>
</dbReference>
<dbReference type="Gene3D" id="3.10.129.10">
    <property type="entry name" value="Hotdog Thioesterase"/>
    <property type="match status" value="1"/>
</dbReference>
<proteinExistence type="predicted"/>
<gene>
    <name evidence="3" type="ORF">Thi970DRAFT_00747</name>
</gene>
<reference evidence="3 4" key="2">
    <citation type="submission" date="2011-11" db="EMBL/GenBank/DDBJ databases">
        <authorList>
            <consortium name="US DOE Joint Genome Institute"/>
            <person name="Lucas S."/>
            <person name="Han J."/>
            <person name="Lapidus A."/>
            <person name="Cheng J.-F."/>
            <person name="Goodwin L."/>
            <person name="Pitluck S."/>
            <person name="Peters L."/>
            <person name="Ovchinnikova G."/>
            <person name="Zhang X."/>
            <person name="Detter J.C."/>
            <person name="Han C."/>
            <person name="Tapia R."/>
            <person name="Land M."/>
            <person name="Hauser L."/>
            <person name="Kyrpides N."/>
            <person name="Ivanova N."/>
            <person name="Pagani I."/>
            <person name="Vogl K."/>
            <person name="Liu Z."/>
            <person name="Overmann J."/>
            <person name="Frigaard N.-U."/>
            <person name="Bryant D."/>
            <person name="Woyke T."/>
        </authorList>
    </citation>
    <scope>NUCLEOTIDE SEQUENCE [LARGE SCALE GENOMIC DNA]</scope>
    <source>
        <strain evidence="3 4">970</strain>
    </source>
</reference>
<evidence type="ECO:0000313" key="3">
    <source>
        <dbReference type="EMBL" id="EIC23095.1"/>
    </source>
</evidence>
<reference evidence="4" key="1">
    <citation type="submission" date="2011-06" db="EMBL/GenBank/DDBJ databases">
        <authorList>
            <consortium name="US DOE Joint Genome Institute (JGI-PGF)"/>
            <person name="Lucas S."/>
            <person name="Han J."/>
            <person name="Lapidus A."/>
            <person name="Cheng J.-F."/>
            <person name="Goodwin L."/>
            <person name="Pitluck S."/>
            <person name="Peters L."/>
            <person name="Land M.L."/>
            <person name="Hauser L."/>
            <person name="Vogl K."/>
            <person name="Liu Z."/>
            <person name="Overmann J."/>
            <person name="Frigaard N.-U."/>
            <person name="Bryant D.A."/>
            <person name="Woyke T.J."/>
        </authorList>
    </citation>
    <scope>NUCLEOTIDE SEQUENCE [LARGE SCALE GENOMIC DNA]</scope>
    <source>
        <strain evidence="4">970</strain>
    </source>
</reference>
<evidence type="ECO:0000313" key="4">
    <source>
        <dbReference type="Proteomes" id="UP000002964"/>
    </source>
</evidence>
<dbReference type="HOGENOM" id="CLU_089876_11_2_6"/>
<dbReference type="RefSeq" id="WP_009147180.1">
    <property type="nucleotide sequence ID" value="NZ_CP121471.1"/>
</dbReference>
<dbReference type="InterPro" id="IPR006683">
    <property type="entry name" value="Thioestr_dom"/>
</dbReference>
<dbReference type="CDD" id="cd03443">
    <property type="entry name" value="PaaI_thioesterase"/>
    <property type="match status" value="1"/>
</dbReference>
<keyword evidence="1" id="KW-0378">Hydrolase</keyword>
<dbReference type="eggNOG" id="COG2050">
    <property type="taxonomic scope" value="Bacteria"/>
</dbReference>
<evidence type="ECO:0000259" key="2">
    <source>
        <dbReference type="Pfam" id="PF03061"/>
    </source>
</evidence>
<dbReference type="InterPro" id="IPR003736">
    <property type="entry name" value="PAAI_dom"/>
</dbReference>
<name>H8YXB9_9GAMM</name>
<dbReference type="AlphaFoldDB" id="H8YXB9"/>
<dbReference type="InterPro" id="IPR052723">
    <property type="entry name" value="Acyl-CoA_thioesterase_PaaI"/>
</dbReference>
<dbReference type="Proteomes" id="UP000002964">
    <property type="component" value="Unassembled WGS sequence"/>
</dbReference>